<dbReference type="VEuPathDB" id="ToxoDB:CSUI_009218"/>
<comment type="caution">
    <text evidence="2">The sequence shown here is derived from an EMBL/GenBank/DDBJ whole genome shotgun (WGS) entry which is preliminary data.</text>
</comment>
<sequence>MLKRRKTFLSTEDFSLYLVFLRALFFKRKGSVCDTSKRRKRTRRDTERSNERGMSL</sequence>
<dbReference type="Proteomes" id="UP000221165">
    <property type="component" value="Unassembled WGS sequence"/>
</dbReference>
<feature type="region of interest" description="Disordered" evidence="1">
    <location>
        <begin position="34"/>
        <end position="56"/>
    </location>
</feature>
<name>A0A2C6KKS4_9APIC</name>
<protein>
    <submittedName>
        <fullName evidence="2">Uncharacterized protein</fullName>
    </submittedName>
</protein>
<reference evidence="2 3" key="1">
    <citation type="journal article" date="2017" name="Int. J. Parasitol.">
        <title>The genome of the protozoan parasite Cystoisospora suis and a reverse vaccinology approach to identify vaccine candidates.</title>
        <authorList>
            <person name="Palmieri N."/>
            <person name="Shrestha A."/>
            <person name="Ruttkowski B."/>
            <person name="Beck T."/>
            <person name="Vogl C."/>
            <person name="Tomley F."/>
            <person name="Blake D.P."/>
            <person name="Joachim A."/>
        </authorList>
    </citation>
    <scope>NUCLEOTIDE SEQUENCE [LARGE SCALE GENOMIC DNA]</scope>
    <source>
        <strain evidence="2 3">Wien I</strain>
    </source>
</reference>
<accession>A0A2C6KKS4</accession>
<evidence type="ECO:0000256" key="1">
    <source>
        <dbReference type="SAM" id="MobiDB-lite"/>
    </source>
</evidence>
<dbReference type="EMBL" id="MIGC01005418">
    <property type="protein sequence ID" value="PHJ16966.1"/>
    <property type="molecule type" value="Genomic_DNA"/>
</dbReference>
<dbReference type="GeneID" id="94432545"/>
<evidence type="ECO:0000313" key="3">
    <source>
        <dbReference type="Proteomes" id="UP000221165"/>
    </source>
</evidence>
<gene>
    <name evidence="2" type="ORF">CSUI_009218</name>
</gene>
<organism evidence="2 3">
    <name type="scientific">Cystoisospora suis</name>
    <dbReference type="NCBI Taxonomy" id="483139"/>
    <lineage>
        <taxon>Eukaryota</taxon>
        <taxon>Sar</taxon>
        <taxon>Alveolata</taxon>
        <taxon>Apicomplexa</taxon>
        <taxon>Conoidasida</taxon>
        <taxon>Coccidia</taxon>
        <taxon>Eucoccidiorida</taxon>
        <taxon>Eimeriorina</taxon>
        <taxon>Sarcocystidae</taxon>
        <taxon>Cystoisospora</taxon>
    </lineage>
</organism>
<keyword evidence="3" id="KW-1185">Reference proteome</keyword>
<dbReference type="RefSeq" id="XP_067918691.1">
    <property type="nucleotide sequence ID" value="XM_068069334.1"/>
</dbReference>
<evidence type="ECO:0000313" key="2">
    <source>
        <dbReference type="EMBL" id="PHJ16966.1"/>
    </source>
</evidence>
<feature type="compositionally biased region" description="Basic and acidic residues" evidence="1">
    <location>
        <begin position="44"/>
        <end position="56"/>
    </location>
</feature>
<dbReference type="AlphaFoldDB" id="A0A2C6KKS4"/>
<proteinExistence type="predicted"/>